<dbReference type="InParanoid" id="A0A024G9T7"/>
<dbReference type="Proteomes" id="UP000053237">
    <property type="component" value="Unassembled WGS sequence"/>
</dbReference>
<gene>
    <name evidence="1" type="ORF">BN9_044300</name>
</gene>
<evidence type="ECO:0000313" key="1">
    <source>
        <dbReference type="EMBL" id="CCI43646.1"/>
    </source>
</evidence>
<comment type="caution">
    <text evidence="1">The sequence shown here is derived from an EMBL/GenBank/DDBJ whole genome shotgun (WGS) entry which is preliminary data.</text>
</comment>
<sequence>MSLYDRTWKSLTLLVLQTSNLKHNYLLQCRGKACNPITNVTESFNSVQFSPIQAHSRRHRVGSRKILLVCSELLQWVYHFMIPVLPELTLQLQHSIFLVYIQTRARETSLDFSATNDS</sequence>
<name>A0A024G9T7_9STRA</name>
<keyword evidence="2" id="KW-1185">Reference proteome</keyword>
<organism evidence="1 2">
    <name type="scientific">Albugo candida</name>
    <dbReference type="NCBI Taxonomy" id="65357"/>
    <lineage>
        <taxon>Eukaryota</taxon>
        <taxon>Sar</taxon>
        <taxon>Stramenopiles</taxon>
        <taxon>Oomycota</taxon>
        <taxon>Peronosporomycetes</taxon>
        <taxon>Albuginales</taxon>
        <taxon>Albuginaceae</taxon>
        <taxon>Albugo</taxon>
    </lineage>
</organism>
<proteinExistence type="predicted"/>
<dbReference type="EMBL" id="CAIX01000052">
    <property type="protein sequence ID" value="CCI43646.1"/>
    <property type="molecule type" value="Genomic_DNA"/>
</dbReference>
<reference evidence="1 2" key="1">
    <citation type="submission" date="2012-05" db="EMBL/GenBank/DDBJ databases">
        <title>Recombination and specialization in a pathogen metapopulation.</title>
        <authorList>
            <person name="Gardiner A."/>
            <person name="Kemen E."/>
            <person name="Schultz-Larsen T."/>
            <person name="MacLean D."/>
            <person name="Van Oosterhout C."/>
            <person name="Jones J.D.G."/>
        </authorList>
    </citation>
    <scope>NUCLEOTIDE SEQUENCE [LARGE SCALE GENOMIC DNA]</scope>
    <source>
        <strain evidence="1 2">Ac Nc2</strain>
    </source>
</reference>
<protein>
    <submittedName>
        <fullName evidence="1">Uncharacterized protein</fullName>
    </submittedName>
</protein>
<evidence type="ECO:0000313" key="2">
    <source>
        <dbReference type="Proteomes" id="UP000053237"/>
    </source>
</evidence>
<accession>A0A024G9T7</accession>
<dbReference type="AlphaFoldDB" id="A0A024G9T7"/>